<organism evidence="1 2">
    <name type="scientific">Penicillium capsulatum</name>
    <dbReference type="NCBI Taxonomy" id="69766"/>
    <lineage>
        <taxon>Eukaryota</taxon>
        <taxon>Fungi</taxon>
        <taxon>Dikarya</taxon>
        <taxon>Ascomycota</taxon>
        <taxon>Pezizomycotina</taxon>
        <taxon>Eurotiomycetes</taxon>
        <taxon>Eurotiomycetidae</taxon>
        <taxon>Eurotiales</taxon>
        <taxon>Aspergillaceae</taxon>
        <taxon>Penicillium</taxon>
    </lineage>
</organism>
<reference evidence="1" key="2">
    <citation type="journal article" date="2023" name="IMA Fungus">
        <title>Comparative genomic study of the Penicillium genus elucidates a diverse pangenome and 15 lateral gene transfer events.</title>
        <authorList>
            <person name="Petersen C."/>
            <person name="Sorensen T."/>
            <person name="Nielsen M.R."/>
            <person name="Sondergaard T.E."/>
            <person name="Sorensen J.L."/>
            <person name="Fitzpatrick D.A."/>
            <person name="Frisvad J.C."/>
            <person name="Nielsen K.L."/>
        </authorList>
    </citation>
    <scope>NUCLEOTIDE SEQUENCE</scope>
    <source>
        <strain evidence="1">IBT 21917</strain>
    </source>
</reference>
<proteinExistence type="predicted"/>
<evidence type="ECO:0000313" key="2">
    <source>
        <dbReference type="Proteomes" id="UP001146351"/>
    </source>
</evidence>
<sequence length="118" mass="13349">MCSSVSEIRYSGVLETRNAGETDCPIANVPNTESVSERDHMIELSQHKHRFLRLDVFGVGHASQPFPVPGVKRIRITKEGINRYIVQQLCMTSPREDKALVRTSMVREGAPTKIYIEH</sequence>
<dbReference type="EMBL" id="JAPQKO010000003">
    <property type="protein sequence ID" value="KAJ5172125.1"/>
    <property type="molecule type" value="Genomic_DNA"/>
</dbReference>
<accession>A0A9W9I8A5</accession>
<keyword evidence="2" id="KW-1185">Reference proteome</keyword>
<reference evidence="1" key="1">
    <citation type="submission" date="2022-11" db="EMBL/GenBank/DDBJ databases">
        <authorList>
            <person name="Petersen C."/>
        </authorList>
    </citation>
    <scope>NUCLEOTIDE SEQUENCE</scope>
    <source>
        <strain evidence="1">IBT 21917</strain>
    </source>
</reference>
<gene>
    <name evidence="1" type="ORF">N7492_004718</name>
</gene>
<evidence type="ECO:0000313" key="1">
    <source>
        <dbReference type="EMBL" id="KAJ5172125.1"/>
    </source>
</evidence>
<name>A0A9W9I8A5_9EURO</name>
<comment type="caution">
    <text evidence="1">The sequence shown here is derived from an EMBL/GenBank/DDBJ whole genome shotgun (WGS) entry which is preliminary data.</text>
</comment>
<dbReference type="AlphaFoldDB" id="A0A9W9I8A5"/>
<protein>
    <submittedName>
        <fullName evidence="1">Uncharacterized protein</fullName>
    </submittedName>
</protein>
<dbReference type="Proteomes" id="UP001146351">
    <property type="component" value="Unassembled WGS sequence"/>
</dbReference>